<sequence>MKDSFSFRVKEIATIILNEIAYSVNRYHAQRLIKDIISIGIKPIIEDILKGDK</sequence>
<dbReference type="HOGENOM" id="CLU_3066387_0_0_9"/>
<comment type="caution">
    <text evidence="1">The sequence shown here is derived from an EMBL/GenBank/DDBJ whole genome shotgun (WGS) entry which is preliminary data.</text>
</comment>
<accession>A0A0E1XKU0</accession>
<organism evidence="1">
    <name type="scientific">Staphylococcus aureus subsp. aureus MN8</name>
    <dbReference type="NCBI Taxonomy" id="548470"/>
    <lineage>
        <taxon>Bacteria</taxon>
        <taxon>Bacillati</taxon>
        <taxon>Bacillota</taxon>
        <taxon>Bacilli</taxon>
        <taxon>Bacillales</taxon>
        <taxon>Staphylococcaceae</taxon>
        <taxon>Staphylococcus</taxon>
    </lineage>
</organism>
<proteinExistence type="predicted"/>
<gene>
    <name evidence="1" type="ORF">HMPREF0769_10398</name>
</gene>
<dbReference type="AlphaFoldDB" id="A0A0E1XKU0"/>
<reference evidence="1" key="1">
    <citation type="submission" date="2010-05" db="EMBL/GenBank/DDBJ databases">
        <authorList>
            <person name="Muzny D."/>
            <person name="Qin X."/>
            <person name="Buhay C."/>
            <person name="Dugan-Rocha S."/>
            <person name="Ding Y."/>
            <person name="Chen G."/>
            <person name="Hawes A."/>
            <person name="Holder M."/>
            <person name="Jhangiani S."/>
            <person name="Johnson A."/>
            <person name="Khan Z."/>
            <person name="Li Z."/>
            <person name="Liu W."/>
            <person name="Liu X."/>
            <person name="Perez L."/>
            <person name="Shen H."/>
            <person name="Wang Q."/>
            <person name="Watt J."/>
            <person name="Xi L."/>
            <person name="Xin Y."/>
            <person name="Zhou J."/>
            <person name="Deng J."/>
            <person name="Jiang H."/>
            <person name="Liu Y."/>
            <person name="Qu J."/>
            <person name="Song X.-Z."/>
            <person name="Zhang L."/>
            <person name="Villasana D."/>
            <person name="Johnson A."/>
            <person name="Liu J."/>
            <person name="Liyanage D."/>
            <person name="Lorensuhewa L."/>
            <person name="Robinson T."/>
            <person name="Song A."/>
            <person name="Song B.-B."/>
            <person name="Dinh H."/>
            <person name="Thornton R."/>
            <person name="Coyle M."/>
            <person name="Francisco L."/>
            <person name="Jackson L."/>
            <person name="Javaid M."/>
            <person name="Korchina V."/>
            <person name="Kovar C."/>
            <person name="Mata R."/>
            <person name="Mathew T."/>
            <person name="Ngo R."/>
            <person name="Nguyen L."/>
            <person name="Nguyen N."/>
            <person name="Okwuonu G."/>
            <person name="Ongeri F."/>
            <person name="Pham C."/>
            <person name="Simmons D."/>
            <person name="Wilczek-Boney K."/>
            <person name="Hale W."/>
            <person name="Jakkamsetti A."/>
            <person name="Pham P."/>
            <person name="Ruth R."/>
            <person name="San Lucas F."/>
            <person name="Warren J."/>
            <person name="Zhang J."/>
            <person name="Zhao Z."/>
            <person name="Zhou C."/>
            <person name="Zhu D."/>
            <person name="Lee S."/>
            <person name="Bess C."/>
            <person name="Blankenburg K."/>
            <person name="Forbes L."/>
            <person name="Fu Q."/>
            <person name="Gubbala S."/>
            <person name="Hirani K."/>
            <person name="Jayaseelan J.C."/>
            <person name="Lara F."/>
            <person name="Munidasa M."/>
            <person name="Palculict T."/>
            <person name="Patil S."/>
            <person name="Pu L.-L."/>
            <person name="Saada N."/>
            <person name="Tang L."/>
            <person name="Weissenberger G."/>
            <person name="Zhu Y."/>
            <person name="Hemphill L."/>
            <person name="Shang Y."/>
            <person name="Youmans B."/>
            <person name="Ayvaz T."/>
            <person name="Ross M."/>
            <person name="Santibanez J."/>
            <person name="Aqrawi P."/>
            <person name="Gross S."/>
            <person name="Joshi V."/>
            <person name="Fowler G."/>
            <person name="Nazareth L."/>
            <person name="Reid J."/>
            <person name="Worley K."/>
            <person name="Petrosino J."/>
            <person name="Highlander S."/>
            <person name="Gibbs R."/>
        </authorList>
    </citation>
    <scope>NUCLEOTIDE SEQUENCE [LARGE SCALE GENOMIC DNA]</scope>
    <source>
        <strain evidence="1">MN8</strain>
    </source>
</reference>
<evidence type="ECO:0000313" key="1">
    <source>
        <dbReference type="EMBL" id="EFH96396.1"/>
    </source>
</evidence>
<dbReference type="EMBL" id="ACJA02000001">
    <property type="protein sequence ID" value="EFH96396.1"/>
    <property type="molecule type" value="Genomic_DNA"/>
</dbReference>
<name>A0A0E1XKU0_STAAU</name>
<dbReference type="Proteomes" id="UP000003455">
    <property type="component" value="Chromosome"/>
</dbReference>
<protein>
    <submittedName>
        <fullName evidence="1">Uncharacterized protein</fullName>
    </submittedName>
</protein>